<organism evidence="1 2">
    <name type="scientific">Linderina macrospora</name>
    <dbReference type="NCBI Taxonomy" id="4868"/>
    <lineage>
        <taxon>Eukaryota</taxon>
        <taxon>Fungi</taxon>
        <taxon>Fungi incertae sedis</taxon>
        <taxon>Zoopagomycota</taxon>
        <taxon>Kickxellomycotina</taxon>
        <taxon>Kickxellomycetes</taxon>
        <taxon>Kickxellales</taxon>
        <taxon>Kickxellaceae</taxon>
        <taxon>Linderina</taxon>
    </lineage>
</organism>
<evidence type="ECO:0000313" key="1">
    <source>
        <dbReference type="EMBL" id="KAJ1951039.1"/>
    </source>
</evidence>
<accession>A0ACC1JH00</accession>
<keyword evidence="1" id="KW-0645">Protease</keyword>
<gene>
    <name evidence="1" type="primary">CYM1_1</name>
    <name evidence="1" type="ORF">FBU59_000388</name>
</gene>
<name>A0ACC1JH00_9FUNG</name>
<proteinExistence type="predicted"/>
<dbReference type="EMBL" id="JANBPW010000071">
    <property type="protein sequence ID" value="KAJ1951039.1"/>
    <property type="molecule type" value="Genomic_DNA"/>
</dbReference>
<reference evidence="1" key="1">
    <citation type="submission" date="2022-07" db="EMBL/GenBank/DDBJ databases">
        <title>Phylogenomic reconstructions and comparative analyses of Kickxellomycotina fungi.</title>
        <authorList>
            <person name="Reynolds N.K."/>
            <person name="Stajich J.E."/>
            <person name="Barry K."/>
            <person name="Grigoriev I.V."/>
            <person name="Crous P."/>
            <person name="Smith M.E."/>
        </authorList>
    </citation>
    <scope>NUCLEOTIDE SEQUENCE</scope>
    <source>
        <strain evidence="1">NRRL 5244</strain>
    </source>
</reference>
<keyword evidence="1" id="KW-0378">Hydrolase</keyword>
<comment type="caution">
    <text evidence="1">The sequence shown here is derived from an EMBL/GenBank/DDBJ whole genome shotgun (WGS) entry which is preliminary data.</text>
</comment>
<keyword evidence="2" id="KW-1185">Reference proteome</keyword>
<feature type="non-terminal residue" evidence="1">
    <location>
        <position position="126"/>
    </location>
</feature>
<protein>
    <submittedName>
        <fullName evidence="1">Mitochondrial presequence protease</fullName>
    </submittedName>
</protein>
<evidence type="ECO:0000313" key="2">
    <source>
        <dbReference type="Proteomes" id="UP001150603"/>
    </source>
</evidence>
<sequence length="126" mass="13922">MRSVILSAAARSIRPLSRGTAVCQRMLPALCSKTAQQLPLCRRAFSVSAQPREKAEVIKPKAVSASALVKDQELHGFVVENVQSVSELKLKAIRLRHKRTGAEWLHIDRDDSNNVFSIGFNTSPND</sequence>
<dbReference type="Proteomes" id="UP001150603">
    <property type="component" value="Unassembled WGS sequence"/>
</dbReference>